<evidence type="ECO:0000256" key="1">
    <source>
        <dbReference type="ARBA" id="ARBA00009176"/>
    </source>
</evidence>
<dbReference type="EMBL" id="HBIB01047229">
    <property type="protein sequence ID" value="CAE0268708.1"/>
    <property type="molecule type" value="Transcribed_RNA"/>
</dbReference>
<dbReference type="AlphaFoldDB" id="A0A7S3LWI9"/>
<dbReference type="GO" id="GO:0005829">
    <property type="term" value="C:cytosol"/>
    <property type="evidence" value="ECO:0007669"/>
    <property type="project" value="TreeGrafter"/>
</dbReference>
<sequence length="435" mass="46499">MGVTKGEVLRGMGIALSVAVAVASIAIYVVANIYAPATPPPQQRARRAVWIDTDSASDDLFSVALLASSSSHQKWPKSTEVAGMSTVRGVLSAADGYRMWSSAIEQLGADTPVFAGDMKLVCGEDRPLAGDYHFPSEWGEEMLQLYAKYFPSLSSSPTPSECSGEAAAADMLSTLHSYDQLHIIAVGPLTNVALFLHRVHTSDRERGTDYMSRISLTVMGAAINRTEPDEGAPPSPSQAAEWNWYADPLAANISVAHFTHTSVAHLVPTDLTFLIHCPDVDRYGMIERYDYASNVTPSQSWQEVGKQVYSFLCRPITAELSLSLLYDGVAAIVFLQPDAGSGPRLPLQVGSGDGSFPPAGVTVEVREGGGEESGAGQASPLSPSHPCSPLPTVYGGELDSSCSQYGYAHFLNEWRAEVGTKLMHDLLSSSFPPSP</sequence>
<feature type="transmembrane region" description="Helical" evidence="5">
    <location>
        <begin position="12"/>
        <end position="35"/>
    </location>
</feature>
<feature type="region of interest" description="Disordered" evidence="4">
    <location>
        <begin position="364"/>
        <end position="386"/>
    </location>
</feature>
<evidence type="ECO:0000256" key="5">
    <source>
        <dbReference type="SAM" id="Phobius"/>
    </source>
</evidence>
<dbReference type="InterPro" id="IPR036452">
    <property type="entry name" value="Ribo_hydro-like"/>
</dbReference>
<dbReference type="GO" id="GO:0008477">
    <property type="term" value="F:purine nucleosidase activity"/>
    <property type="evidence" value="ECO:0007669"/>
    <property type="project" value="TreeGrafter"/>
</dbReference>
<name>A0A7S3LWI9_9EUKA</name>
<keyword evidence="5" id="KW-0472">Membrane</keyword>
<feature type="domain" description="Inosine/uridine-preferring nucleoside hydrolase" evidence="6">
    <location>
        <begin position="49"/>
        <end position="349"/>
    </location>
</feature>
<keyword evidence="3" id="KW-0326">Glycosidase</keyword>
<keyword evidence="2" id="KW-0378">Hydrolase</keyword>
<feature type="compositionally biased region" description="Low complexity" evidence="4">
    <location>
        <begin position="374"/>
        <end position="386"/>
    </location>
</feature>
<protein>
    <recommendedName>
        <fullName evidence="6">Inosine/uridine-preferring nucleoside hydrolase domain-containing protein</fullName>
    </recommendedName>
</protein>
<comment type="similarity">
    <text evidence="1">Belongs to the IUNH family.</text>
</comment>
<accession>A0A7S3LWI9</accession>
<dbReference type="Gene3D" id="3.90.245.10">
    <property type="entry name" value="Ribonucleoside hydrolase-like"/>
    <property type="match status" value="1"/>
</dbReference>
<gene>
    <name evidence="7" type="ORF">PBIL07802_LOCUS31058</name>
</gene>
<evidence type="ECO:0000259" key="6">
    <source>
        <dbReference type="Pfam" id="PF01156"/>
    </source>
</evidence>
<dbReference type="PANTHER" id="PTHR12304">
    <property type="entry name" value="INOSINE-URIDINE PREFERRING NUCLEOSIDE HYDROLASE"/>
    <property type="match status" value="1"/>
</dbReference>
<dbReference type="InterPro" id="IPR001910">
    <property type="entry name" value="Inosine/uridine_hydrolase_dom"/>
</dbReference>
<evidence type="ECO:0000256" key="3">
    <source>
        <dbReference type="ARBA" id="ARBA00023295"/>
    </source>
</evidence>
<reference evidence="7" key="1">
    <citation type="submission" date="2021-01" db="EMBL/GenBank/DDBJ databases">
        <authorList>
            <person name="Corre E."/>
            <person name="Pelletier E."/>
            <person name="Niang G."/>
            <person name="Scheremetjew M."/>
            <person name="Finn R."/>
            <person name="Kale V."/>
            <person name="Holt S."/>
            <person name="Cochrane G."/>
            <person name="Meng A."/>
            <person name="Brown T."/>
            <person name="Cohen L."/>
        </authorList>
    </citation>
    <scope>NUCLEOTIDE SEQUENCE</scope>
    <source>
        <strain evidence="7">NIES-2562</strain>
    </source>
</reference>
<organism evidence="7">
    <name type="scientific">Palpitomonas bilix</name>
    <dbReference type="NCBI Taxonomy" id="652834"/>
    <lineage>
        <taxon>Eukaryota</taxon>
        <taxon>Eukaryota incertae sedis</taxon>
    </lineage>
</organism>
<dbReference type="SUPFAM" id="SSF53590">
    <property type="entry name" value="Nucleoside hydrolase"/>
    <property type="match status" value="1"/>
</dbReference>
<proteinExistence type="inferred from homology"/>
<keyword evidence="5" id="KW-1133">Transmembrane helix</keyword>
<dbReference type="GO" id="GO:0006152">
    <property type="term" value="P:purine nucleoside catabolic process"/>
    <property type="evidence" value="ECO:0007669"/>
    <property type="project" value="TreeGrafter"/>
</dbReference>
<dbReference type="InterPro" id="IPR023186">
    <property type="entry name" value="IUNH"/>
</dbReference>
<dbReference type="Pfam" id="PF01156">
    <property type="entry name" value="IU_nuc_hydro"/>
    <property type="match status" value="1"/>
</dbReference>
<evidence type="ECO:0000313" key="7">
    <source>
        <dbReference type="EMBL" id="CAE0268708.1"/>
    </source>
</evidence>
<keyword evidence="5" id="KW-0812">Transmembrane</keyword>
<evidence type="ECO:0000256" key="2">
    <source>
        <dbReference type="ARBA" id="ARBA00022801"/>
    </source>
</evidence>
<dbReference type="PANTHER" id="PTHR12304:SF4">
    <property type="entry name" value="URIDINE NUCLEOSIDASE"/>
    <property type="match status" value="1"/>
</dbReference>
<evidence type="ECO:0000256" key="4">
    <source>
        <dbReference type="SAM" id="MobiDB-lite"/>
    </source>
</evidence>